<comment type="caution">
    <text evidence="3">The sequence shown here is derived from an EMBL/GenBank/DDBJ whole genome shotgun (WGS) entry which is preliminary data.</text>
</comment>
<keyword evidence="2" id="KW-0812">Transmembrane</keyword>
<organism evidence="3 4">
    <name type="scientific">Trifolium medium</name>
    <dbReference type="NCBI Taxonomy" id="97028"/>
    <lineage>
        <taxon>Eukaryota</taxon>
        <taxon>Viridiplantae</taxon>
        <taxon>Streptophyta</taxon>
        <taxon>Embryophyta</taxon>
        <taxon>Tracheophyta</taxon>
        <taxon>Spermatophyta</taxon>
        <taxon>Magnoliopsida</taxon>
        <taxon>eudicotyledons</taxon>
        <taxon>Gunneridae</taxon>
        <taxon>Pentapetalae</taxon>
        <taxon>rosids</taxon>
        <taxon>fabids</taxon>
        <taxon>Fabales</taxon>
        <taxon>Fabaceae</taxon>
        <taxon>Papilionoideae</taxon>
        <taxon>50 kb inversion clade</taxon>
        <taxon>NPAAA clade</taxon>
        <taxon>Hologalegina</taxon>
        <taxon>IRL clade</taxon>
        <taxon>Trifolieae</taxon>
        <taxon>Trifolium</taxon>
    </lineage>
</organism>
<feature type="non-terminal residue" evidence="3">
    <location>
        <position position="75"/>
    </location>
</feature>
<keyword evidence="2" id="KW-0472">Membrane</keyword>
<dbReference type="GO" id="GO:0016740">
    <property type="term" value="F:transferase activity"/>
    <property type="evidence" value="ECO:0007669"/>
    <property type="project" value="UniProtKB-KW"/>
</dbReference>
<dbReference type="PANTHER" id="PTHR31147">
    <property type="entry name" value="ACYL TRANSFERASE 4"/>
    <property type="match status" value="1"/>
</dbReference>
<keyword evidence="2" id="KW-1133">Transmembrane helix</keyword>
<dbReference type="PANTHER" id="PTHR31147:SF25">
    <property type="entry name" value="HXXXD-TYPE ACYL-TRANSFERASE FAMILY PROTEIN"/>
    <property type="match status" value="1"/>
</dbReference>
<feature type="transmembrane region" description="Helical" evidence="2">
    <location>
        <begin position="12"/>
        <end position="37"/>
    </location>
</feature>
<sequence>MLDLPSPHDKTYPLVFMVTKFLCGGFTIGMGVSHALCDGFGASQFFKAIVELASGRIEPSVKPVWERERLVGSIT</sequence>
<evidence type="ECO:0000313" key="3">
    <source>
        <dbReference type="EMBL" id="MCI44767.1"/>
    </source>
</evidence>
<evidence type="ECO:0000256" key="2">
    <source>
        <dbReference type="SAM" id="Phobius"/>
    </source>
</evidence>
<comment type="similarity">
    <text evidence="1">Belongs to the plant acyltransferase family.</text>
</comment>
<keyword evidence="4" id="KW-1185">Reference proteome</keyword>
<proteinExistence type="inferred from homology"/>
<dbReference type="Gene3D" id="3.30.559.10">
    <property type="entry name" value="Chloramphenicol acetyltransferase-like domain"/>
    <property type="match status" value="1"/>
</dbReference>
<reference evidence="3 4" key="1">
    <citation type="journal article" date="2018" name="Front. Plant Sci.">
        <title>Red Clover (Trifolium pratense) and Zigzag Clover (T. medium) - A Picture of Genomic Similarities and Differences.</title>
        <authorList>
            <person name="Dluhosova J."/>
            <person name="Istvanek J."/>
            <person name="Nedelnik J."/>
            <person name="Repkova J."/>
        </authorList>
    </citation>
    <scope>NUCLEOTIDE SEQUENCE [LARGE SCALE GENOMIC DNA]</scope>
    <source>
        <strain evidence="4">cv. 10/8</strain>
        <tissue evidence="3">Leaf</tissue>
    </source>
</reference>
<dbReference type="InterPro" id="IPR050898">
    <property type="entry name" value="Plant_acyltransferase"/>
</dbReference>
<evidence type="ECO:0000313" key="4">
    <source>
        <dbReference type="Proteomes" id="UP000265520"/>
    </source>
</evidence>
<evidence type="ECO:0000256" key="1">
    <source>
        <dbReference type="ARBA" id="ARBA00009861"/>
    </source>
</evidence>
<dbReference type="Pfam" id="PF02458">
    <property type="entry name" value="Transferase"/>
    <property type="match status" value="1"/>
</dbReference>
<accession>A0A392S8N2</accession>
<dbReference type="AlphaFoldDB" id="A0A392S8N2"/>
<name>A0A392S8N2_9FABA</name>
<dbReference type="Proteomes" id="UP000265520">
    <property type="component" value="Unassembled WGS sequence"/>
</dbReference>
<protein>
    <submittedName>
        <fullName evidence="3">HXXXD-type acyl-transferase family protein</fullName>
    </submittedName>
</protein>
<dbReference type="InterPro" id="IPR023213">
    <property type="entry name" value="CAT-like_dom_sf"/>
</dbReference>
<keyword evidence="3" id="KW-0808">Transferase</keyword>
<dbReference type="EMBL" id="LXQA010334962">
    <property type="protein sequence ID" value="MCI44767.1"/>
    <property type="molecule type" value="Genomic_DNA"/>
</dbReference>